<evidence type="ECO:0000313" key="3">
    <source>
        <dbReference type="Proteomes" id="UP000256388"/>
    </source>
</evidence>
<dbReference type="InterPro" id="IPR013216">
    <property type="entry name" value="Methyltransf_11"/>
</dbReference>
<feature type="domain" description="Methyltransferase type 11" evidence="1">
    <location>
        <begin position="41"/>
        <end position="129"/>
    </location>
</feature>
<dbReference type="SUPFAM" id="SSF53335">
    <property type="entry name" value="S-adenosyl-L-methionine-dependent methyltransferases"/>
    <property type="match status" value="1"/>
</dbReference>
<organism evidence="2 3">
    <name type="scientific">Pelolinea submarina</name>
    <dbReference type="NCBI Taxonomy" id="913107"/>
    <lineage>
        <taxon>Bacteria</taxon>
        <taxon>Bacillati</taxon>
        <taxon>Chloroflexota</taxon>
        <taxon>Anaerolineae</taxon>
        <taxon>Anaerolineales</taxon>
        <taxon>Anaerolineaceae</taxon>
        <taxon>Pelolinea</taxon>
    </lineage>
</organism>
<proteinExistence type="predicted"/>
<comment type="caution">
    <text evidence="2">The sequence shown here is derived from an EMBL/GenBank/DDBJ whole genome shotgun (WGS) entry which is preliminary data.</text>
</comment>
<dbReference type="Gene3D" id="3.40.50.150">
    <property type="entry name" value="Vaccinia Virus protein VP39"/>
    <property type="match status" value="1"/>
</dbReference>
<sequence length="251" mass="27850">MTPSADRAFWQARYRQQVGWTADLRRYALAAGGLSADARLLEVGCGYGALLEGLLTDGYKRLTGLDFDFPALQIIPAPTDKLCADGLHLPFPPASFDACLCHFYLLWAHNPMHALQEMKRVVRPGGWLFTLAEPDYGARLDEPAELAPLGELQTRALLKQGAHPFIGAHLSALFHSIGLTNLECGKLFLAPKPGLFSAEEEDEWQVLAADLREMLSPAELDRWEKLEDEARRAGTRRLHVPVHYAIGKIPL</sequence>
<dbReference type="GO" id="GO:0032259">
    <property type="term" value="P:methylation"/>
    <property type="evidence" value="ECO:0007669"/>
    <property type="project" value="UniProtKB-KW"/>
</dbReference>
<keyword evidence="3" id="KW-1185">Reference proteome</keyword>
<protein>
    <submittedName>
        <fullName evidence="2">Methyltransferase family protein</fullName>
    </submittedName>
</protein>
<dbReference type="Pfam" id="PF08241">
    <property type="entry name" value="Methyltransf_11"/>
    <property type="match status" value="1"/>
</dbReference>
<accession>A0A347ZT13</accession>
<dbReference type="AlphaFoldDB" id="A0A347ZT13"/>
<dbReference type="GO" id="GO:0008757">
    <property type="term" value="F:S-adenosylmethionine-dependent methyltransferase activity"/>
    <property type="evidence" value="ECO:0007669"/>
    <property type="project" value="InterPro"/>
</dbReference>
<reference evidence="2 3" key="1">
    <citation type="submission" date="2018-08" db="EMBL/GenBank/DDBJ databases">
        <title>Genomic Encyclopedia of Type Strains, Phase IV (KMG-IV): sequencing the most valuable type-strain genomes for metagenomic binning, comparative biology and taxonomic classification.</title>
        <authorList>
            <person name="Goeker M."/>
        </authorList>
    </citation>
    <scope>NUCLEOTIDE SEQUENCE [LARGE SCALE GENOMIC DNA]</scope>
    <source>
        <strain evidence="2 3">DSM 23923</strain>
    </source>
</reference>
<dbReference type="InterPro" id="IPR029063">
    <property type="entry name" value="SAM-dependent_MTases_sf"/>
</dbReference>
<dbReference type="OrthoDB" id="150268at2"/>
<dbReference type="PANTHER" id="PTHR42912">
    <property type="entry name" value="METHYLTRANSFERASE"/>
    <property type="match status" value="1"/>
</dbReference>
<dbReference type="InterPro" id="IPR050508">
    <property type="entry name" value="Methyltransf_Superfamily"/>
</dbReference>
<dbReference type="EMBL" id="QUMS01000001">
    <property type="protein sequence ID" value="REG10980.1"/>
    <property type="molecule type" value="Genomic_DNA"/>
</dbReference>
<gene>
    <name evidence="2" type="ORF">DFR64_0851</name>
</gene>
<evidence type="ECO:0000259" key="1">
    <source>
        <dbReference type="Pfam" id="PF08241"/>
    </source>
</evidence>
<dbReference type="Proteomes" id="UP000256388">
    <property type="component" value="Unassembled WGS sequence"/>
</dbReference>
<dbReference type="CDD" id="cd02440">
    <property type="entry name" value="AdoMet_MTases"/>
    <property type="match status" value="1"/>
</dbReference>
<keyword evidence="2" id="KW-0808">Transferase</keyword>
<keyword evidence="2" id="KW-0489">Methyltransferase</keyword>
<dbReference type="RefSeq" id="WP_116224128.1">
    <property type="nucleotide sequence ID" value="NZ_AP018437.1"/>
</dbReference>
<evidence type="ECO:0000313" key="2">
    <source>
        <dbReference type="EMBL" id="REG10980.1"/>
    </source>
</evidence>
<name>A0A347ZT13_9CHLR</name>